<dbReference type="InterPro" id="IPR035417">
    <property type="entry name" value="SSRP1/POB3_N"/>
</dbReference>
<dbReference type="PRINTS" id="PR00887">
    <property type="entry name" value="SSRCOGNITION"/>
</dbReference>
<dbReference type="FunFam" id="2.30.29.150:FF:000001">
    <property type="entry name" value="Fact complex subunit ssrp1"/>
    <property type="match status" value="1"/>
</dbReference>
<dbReference type="PANTHER" id="PTHR45849">
    <property type="entry name" value="FACT COMPLEX SUBUNIT SSRP1"/>
    <property type="match status" value="1"/>
</dbReference>
<dbReference type="Pfam" id="PF21103">
    <property type="entry name" value="PH1_SSRP1-like"/>
    <property type="match status" value="1"/>
</dbReference>
<proteinExistence type="inferred from homology"/>
<keyword evidence="7 10" id="KW-0804">Transcription</keyword>
<name>A0A1E4TCK4_9ASCO</name>
<dbReference type="Pfam" id="PF08512">
    <property type="entry name" value="Rttp106-like_middle"/>
    <property type="match status" value="1"/>
</dbReference>
<gene>
    <name evidence="13" type="ORF">CANCADRAFT_18662</name>
</gene>
<comment type="function">
    <text evidence="10">Component of the FACT complex, a general chromatin factor that acts to reorganize nucleosomes. The FACT complex is involved in multiple processes that require DNA as a template such as mRNA elongation, DNA replication and DNA repair. During transcription elongation the FACT complex acts as a histone chaperone that both destabilizes and restores nucleosomal structure. It facilitates the passage of RNA polymerase II and transcription by promoting the dissociation of one histone H2A-H2B dimer from the nucleosome, then subsequently promotes the reestablishment of the nucleosome following the passage of RNA polymerase II.</text>
</comment>
<evidence type="ECO:0000313" key="13">
    <source>
        <dbReference type="EMBL" id="ODV89491.1"/>
    </source>
</evidence>
<dbReference type="GO" id="GO:0035101">
    <property type="term" value="C:FACT complex"/>
    <property type="evidence" value="ECO:0007669"/>
    <property type="project" value="EnsemblFungi"/>
</dbReference>
<feature type="domain" description="Histone chaperone RTT106/FACT complex subunit SPT16-like middle" evidence="12">
    <location>
        <begin position="367"/>
        <end position="460"/>
    </location>
</feature>
<feature type="compositionally biased region" description="Acidic residues" evidence="11">
    <location>
        <begin position="523"/>
        <end position="534"/>
    </location>
</feature>
<keyword evidence="3 10" id="KW-0158">Chromosome</keyword>
<evidence type="ECO:0000313" key="14">
    <source>
        <dbReference type="Proteomes" id="UP000095023"/>
    </source>
</evidence>
<dbReference type="GO" id="GO:0006335">
    <property type="term" value="P:DNA replication-dependent chromatin assembly"/>
    <property type="evidence" value="ECO:0007669"/>
    <property type="project" value="EnsemblFungi"/>
</dbReference>
<evidence type="ECO:0000256" key="8">
    <source>
        <dbReference type="ARBA" id="ARBA00023204"/>
    </source>
</evidence>
<sequence length="534" mass="60157">MSTAQFDDIYLNQSRYAGSVRIADSGLGWKAILPSGVSPDQFPQSLTEPFLLPSSEILAATWSRAARGYECRLQTNNRGVVMLDGFEVEDLEELKSTLRQQLAVTLEVREHSVRGWNWGRMDFERNELVMQVAGKPAFEIPYSFVGNSNLVGKNEVAVEFNLENTVPGKRRATAGDEIVDMRFYIPGNTTVEDEEQDVEVADDMTAAEAFYETLKEKADISDANTQSIASFSEILFLTPRGRFDIEMFADAFRLRGKTYDYKVQYSAIQRMFLLPKPDDLHNLLIIHIDPPLRQGQTRYPFLVMQFLRDDELEIDLNLDDNELESKFKDRLKPHYDQAAYEVVAQVFRGLSDKRMLVPGAFRSLHGQPGLKCSLKASEGYLYPLEKSFLFVPKPTVYIPYGNIQFVTVSRVGTSSTSSRTFDLTITLISGPNHQFSNILRDELASLETFLTSKNIRVKNDLVDDQERLAAVLAEESDSDDEDYDRGSAADDDESVDEDFDADSSDGDVAEEYDENAPMSSSGSEDEDAQSEDDN</sequence>
<dbReference type="CDD" id="cd13231">
    <property type="entry name" value="PH2_SSRP1-like"/>
    <property type="match status" value="1"/>
</dbReference>
<evidence type="ECO:0000256" key="9">
    <source>
        <dbReference type="ARBA" id="ARBA00023242"/>
    </source>
</evidence>
<dbReference type="InterPro" id="IPR024954">
    <property type="entry name" value="SSRP1_DD"/>
</dbReference>
<dbReference type="GO" id="GO:0034728">
    <property type="term" value="P:nucleosome organization"/>
    <property type="evidence" value="ECO:0007669"/>
    <property type="project" value="EnsemblFungi"/>
</dbReference>
<dbReference type="SUPFAM" id="SSF50729">
    <property type="entry name" value="PH domain-like"/>
    <property type="match status" value="1"/>
</dbReference>
<dbReference type="InterPro" id="IPR013719">
    <property type="entry name" value="RTT106/SPT16-like_middle_dom"/>
</dbReference>
<dbReference type="GO" id="GO:0006261">
    <property type="term" value="P:DNA-templated DNA replication"/>
    <property type="evidence" value="ECO:0007669"/>
    <property type="project" value="EnsemblFungi"/>
</dbReference>
<dbReference type="GO" id="GO:0003677">
    <property type="term" value="F:DNA binding"/>
    <property type="evidence" value="ECO:0007669"/>
    <property type="project" value="InterPro"/>
</dbReference>
<keyword evidence="8 10" id="KW-0234">DNA repair</keyword>
<dbReference type="GO" id="GO:0045899">
    <property type="term" value="P:positive regulation of RNA polymerase II transcription preinitiation complex assembly"/>
    <property type="evidence" value="ECO:0007669"/>
    <property type="project" value="EnsemblFungi"/>
</dbReference>
<evidence type="ECO:0000256" key="5">
    <source>
        <dbReference type="ARBA" id="ARBA00022763"/>
    </source>
</evidence>
<evidence type="ECO:0000256" key="7">
    <source>
        <dbReference type="ARBA" id="ARBA00023163"/>
    </source>
</evidence>
<comment type="similarity">
    <text evidence="1 10">Belongs to the SSRP1 family.</text>
</comment>
<dbReference type="CDD" id="cd13229">
    <property type="entry name" value="PH_TFIIH"/>
    <property type="match status" value="1"/>
</dbReference>
<dbReference type="OrthoDB" id="498543at2759"/>
<feature type="compositionally biased region" description="Acidic residues" evidence="11">
    <location>
        <begin position="474"/>
        <end position="514"/>
    </location>
</feature>
<organism evidence="13 14">
    <name type="scientific">Tortispora caseinolytica NRRL Y-17796</name>
    <dbReference type="NCBI Taxonomy" id="767744"/>
    <lineage>
        <taxon>Eukaryota</taxon>
        <taxon>Fungi</taxon>
        <taxon>Dikarya</taxon>
        <taxon>Ascomycota</taxon>
        <taxon>Saccharomycotina</taxon>
        <taxon>Trigonopsidomycetes</taxon>
        <taxon>Trigonopsidales</taxon>
        <taxon>Trigonopsidaceae</taxon>
        <taxon>Tortispora</taxon>
    </lineage>
</organism>
<dbReference type="GO" id="GO:0000781">
    <property type="term" value="C:chromosome, telomeric region"/>
    <property type="evidence" value="ECO:0007669"/>
    <property type="project" value="GOC"/>
</dbReference>
<evidence type="ECO:0000256" key="10">
    <source>
        <dbReference type="RuleBase" id="RU364013"/>
    </source>
</evidence>
<feature type="region of interest" description="Disordered" evidence="11">
    <location>
        <begin position="472"/>
        <end position="534"/>
    </location>
</feature>
<dbReference type="GO" id="GO:0031508">
    <property type="term" value="P:pericentric heterochromatin formation"/>
    <property type="evidence" value="ECO:0007669"/>
    <property type="project" value="EnsemblFungi"/>
</dbReference>
<dbReference type="SMART" id="SM01287">
    <property type="entry name" value="Rtt106"/>
    <property type="match status" value="1"/>
</dbReference>
<dbReference type="GO" id="GO:0031509">
    <property type="term" value="P:subtelomeric heterochromatin formation"/>
    <property type="evidence" value="ECO:0007669"/>
    <property type="project" value="EnsemblFungi"/>
</dbReference>
<keyword evidence="6 10" id="KW-0805">Transcription regulation</keyword>
<dbReference type="InterPro" id="IPR000969">
    <property type="entry name" value="SSRP1/POB3"/>
</dbReference>
<keyword evidence="4 10" id="KW-0235">DNA replication</keyword>
<evidence type="ECO:0000256" key="2">
    <source>
        <dbReference type="ARBA" id="ARBA00014978"/>
    </source>
</evidence>
<dbReference type="GO" id="GO:0031491">
    <property type="term" value="F:nucleosome binding"/>
    <property type="evidence" value="ECO:0007669"/>
    <property type="project" value="EnsemblFungi"/>
</dbReference>
<evidence type="ECO:0000256" key="6">
    <source>
        <dbReference type="ARBA" id="ARBA00023015"/>
    </source>
</evidence>
<evidence type="ECO:0000259" key="12">
    <source>
        <dbReference type="SMART" id="SM01287"/>
    </source>
</evidence>
<dbReference type="FunFam" id="2.30.29.30:FF:000098">
    <property type="entry name" value="Fact complex subunit ssrp1"/>
    <property type="match status" value="1"/>
</dbReference>
<evidence type="ECO:0000256" key="3">
    <source>
        <dbReference type="ARBA" id="ARBA00022454"/>
    </source>
</evidence>
<evidence type="ECO:0000256" key="1">
    <source>
        <dbReference type="ARBA" id="ARBA00010060"/>
    </source>
</evidence>
<accession>A0A1E4TCK4</accession>
<dbReference type="GO" id="GO:0042393">
    <property type="term" value="F:histone binding"/>
    <property type="evidence" value="ECO:0007669"/>
    <property type="project" value="EnsemblFungi"/>
</dbReference>
<dbReference type="InterPro" id="IPR050454">
    <property type="entry name" value="RTT106/SSRP1_HistChap/FACT"/>
</dbReference>
<dbReference type="Gene3D" id="2.30.29.220">
    <property type="entry name" value="Structure-specific recognition protein (SSRP1)"/>
    <property type="match status" value="1"/>
</dbReference>
<comment type="subcellular location">
    <subcellularLocation>
        <location evidence="10">Nucleus</location>
    </subcellularLocation>
    <subcellularLocation>
        <location evidence="10">Chromosome</location>
    </subcellularLocation>
</comment>
<dbReference type="EMBL" id="KV453843">
    <property type="protein sequence ID" value="ODV89491.1"/>
    <property type="molecule type" value="Genomic_DNA"/>
</dbReference>
<feature type="non-terminal residue" evidence="13">
    <location>
        <position position="534"/>
    </location>
</feature>
<dbReference type="Gene3D" id="2.30.29.150">
    <property type="match status" value="1"/>
</dbReference>
<evidence type="ECO:0000256" key="4">
    <source>
        <dbReference type="ARBA" id="ARBA00022705"/>
    </source>
</evidence>
<reference evidence="14" key="1">
    <citation type="submission" date="2016-02" db="EMBL/GenBank/DDBJ databases">
        <title>Comparative genomics of biotechnologically important yeasts.</title>
        <authorList>
            <consortium name="DOE Joint Genome Institute"/>
            <person name="Riley R."/>
            <person name="Haridas S."/>
            <person name="Wolfe K.H."/>
            <person name="Lopes M.R."/>
            <person name="Hittinger C.T."/>
            <person name="Goker M."/>
            <person name="Salamov A."/>
            <person name="Wisecaver J."/>
            <person name="Long T.M."/>
            <person name="Aerts A.L."/>
            <person name="Barry K."/>
            <person name="Choi C."/>
            <person name="Clum A."/>
            <person name="Coughlan A.Y."/>
            <person name="Deshpande S."/>
            <person name="Douglass A.P."/>
            <person name="Hanson S.J."/>
            <person name="Klenk H.-P."/>
            <person name="Labutti K."/>
            <person name="Lapidus A."/>
            <person name="Lindquist E."/>
            <person name="Lipzen A."/>
            <person name="Meier-Kolthoff J.P."/>
            <person name="Ohm R.A."/>
            <person name="Otillar R.P."/>
            <person name="Pangilinan J."/>
            <person name="Peng Y."/>
            <person name="Rokas A."/>
            <person name="Rosa C.A."/>
            <person name="Scheuner C."/>
            <person name="Sibirny A.A."/>
            <person name="Slot J.C."/>
            <person name="Stielow J.B."/>
            <person name="Sun H."/>
            <person name="Kurtzman C.P."/>
            <person name="Blackwell M."/>
            <person name="Jeffries T.W."/>
            <person name="Grigoriev I.V."/>
        </authorList>
    </citation>
    <scope>NUCLEOTIDE SEQUENCE [LARGE SCALE GENOMIC DNA]</scope>
    <source>
        <strain evidence="14">NRRL Y-17796</strain>
    </source>
</reference>
<dbReference type="CDD" id="cd13230">
    <property type="entry name" value="PH1_SSRP1-like"/>
    <property type="match status" value="1"/>
</dbReference>
<dbReference type="Gene3D" id="2.30.29.30">
    <property type="entry name" value="Pleckstrin-homology domain (PH domain)/Phosphotyrosine-binding domain (PTB)"/>
    <property type="match status" value="2"/>
</dbReference>
<keyword evidence="5 10" id="KW-0227">DNA damage</keyword>
<evidence type="ECO:0000256" key="11">
    <source>
        <dbReference type="SAM" id="MobiDB-lite"/>
    </source>
</evidence>
<dbReference type="GO" id="GO:0006281">
    <property type="term" value="P:DNA repair"/>
    <property type="evidence" value="ECO:0007669"/>
    <property type="project" value="UniProtKB-KW"/>
</dbReference>
<protein>
    <recommendedName>
        <fullName evidence="2 10">FACT complex subunit POB3</fullName>
    </recommendedName>
</protein>
<dbReference type="Proteomes" id="UP000095023">
    <property type="component" value="Unassembled WGS sequence"/>
</dbReference>
<dbReference type="InterPro" id="IPR038167">
    <property type="entry name" value="SSRP1_sf"/>
</dbReference>
<keyword evidence="9 10" id="KW-0539">Nucleus</keyword>
<dbReference type="PANTHER" id="PTHR45849:SF1">
    <property type="entry name" value="FACT COMPLEX SUBUNIT SSRP1"/>
    <property type="match status" value="1"/>
</dbReference>
<dbReference type="AlphaFoldDB" id="A0A1E4TCK4"/>
<dbReference type="InterPro" id="IPR048993">
    <property type="entry name" value="SSRP1-like_PH1"/>
</dbReference>
<keyword evidence="14" id="KW-1185">Reference proteome</keyword>
<dbReference type="InterPro" id="IPR011993">
    <property type="entry name" value="PH-like_dom_sf"/>
</dbReference>
<dbReference type="Pfam" id="PF03531">
    <property type="entry name" value="SSrecog"/>
    <property type="match status" value="1"/>
</dbReference>
<dbReference type="GO" id="GO:0030466">
    <property type="term" value="P:silent mating-type cassette heterochromatin formation"/>
    <property type="evidence" value="ECO:0007669"/>
    <property type="project" value="EnsemblFungi"/>
</dbReference>
<dbReference type="Pfam" id="PF17292">
    <property type="entry name" value="POB3_N"/>
    <property type="match status" value="1"/>
</dbReference>